<sequence length="187" mass="21595">QNLVKEVDEKRNDDRMNRSNVYELLEICEKDINLRRMTIDQIDQDINSLEDSIRFRRTQTVKLEINIQHYQQILGSSENRDRRRAVLVICENIASLEKIAATVRQKFQSNGNCNIYTYDRAYRKFEKSELNPGDIIIATNIAGRGTDLTIDKLLEANGGLHVILSYIPGNLRVQQQVFGRTARGGKR</sequence>
<evidence type="ECO:0000256" key="1">
    <source>
        <dbReference type="ARBA" id="ARBA00022490"/>
    </source>
</evidence>
<keyword evidence="1" id="KW-0963">Cytoplasm</keyword>
<organism evidence="6">
    <name type="scientific">Rotaria magnacalcarata</name>
    <dbReference type="NCBI Taxonomy" id="392030"/>
    <lineage>
        <taxon>Eukaryota</taxon>
        <taxon>Metazoa</taxon>
        <taxon>Spiralia</taxon>
        <taxon>Gnathifera</taxon>
        <taxon>Rotifera</taxon>
        <taxon>Eurotatoria</taxon>
        <taxon>Bdelloidea</taxon>
        <taxon>Philodinida</taxon>
        <taxon>Philodinidae</taxon>
        <taxon>Rotaria</taxon>
    </lineage>
</organism>
<dbReference type="GO" id="GO:0005524">
    <property type="term" value="F:ATP binding"/>
    <property type="evidence" value="ECO:0007669"/>
    <property type="project" value="InterPro"/>
</dbReference>
<accession>A0A816ZN90</accession>
<dbReference type="GO" id="GO:0006886">
    <property type="term" value="P:intracellular protein transport"/>
    <property type="evidence" value="ECO:0007669"/>
    <property type="project" value="InterPro"/>
</dbReference>
<protein>
    <submittedName>
        <fullName evidence="6">Uncharacterized protein</fullName>
    </submittedName>
</protein>
<dbReference type="InterPro" id="IPR000185">
    <property type="entry name" value="SecA"/>
</dbReference>
<evidence type="ECO:0000256" key="2">
    <source>
        <dbReference type="ARBA" id="ARBA00022927"/>
    </source>
</evidence>
<dbReference type="Proteomes" id="UP000663856">
    <property type="component" value="Unassembled WGS sequence"/>
</dbReference>
<dbReference type="EMBL" id="CAJNRF010016940">
    <property type="protein sequence ID" value="CAF2216386.1"/>
    <property type="molecule type" value="Genomic_DNA"/>
</dbReference>
<dbReference type="InterPro" id="IPR027417">
    <property type="entry name" value="P-loop_NTPase"/>
</dbReference>
<keyword evidence="2" id="KW-0653">Protein transport</keyword>
<dbReference type="Gene3D" id="3.40.50.300">
    <property type="entry name" value="P-loop containing nucleotide triphosphate hydrolases"/>
    <property type="match status" value="1"/>
</dbReference>
<comment type="caution">
    <text evidence="6">The sequence shown here is derived from an EMBL/GenBank/DDBJ whole genome shotgun (WGS) entry which is preliminary data.</text>
</comment>
<dbReference type="PROSITE" id="PS51196">
    <property type="entry name" value="SECA_MOTOR_DEAD"/>
    <property type="match status" value="1"/>
</dbReference>
<dbReference type="PANTHER" id="PTHR30612:SF0">
    <property type="entry name" value="CHLOROPLAST PROTEIN-TRANSPORTING ATPASE"/>
    <property type="match status" value="1"/>
</dbReference>
<dbReference type="InterPro" id="IPR014018">
    <property type="entry name" value="SecA_motor_DEAD"/>
</dbReference>
<evidence type="ECO:0000259" key="5">
    <source>
        <dbReference type="PROSITE" id="PS51196"/>
    </source>
</evidence>
<dbReference type="InterPro" id="IPR001650">
    <property type="entry name" value="Helicase_C-like"/>
</dbReference>
<dbReference type="PANTHER" id="PTHR30612">
    <property type="entry name" value="SECA INNER MEMBRANE COMPONENT OF SEC PROTEIN SECRETION SYSTEM"/>
    <property type="match status" value="1"/>
</dbReference>
<evidence type="ECO:0000313" key="6">
    <source>
        <dbReference type="EMBL" id="CAF2216386.1"/>
    </source>
</evidence>
<reference evidence="6" key="1">
    <citation type="submission" date="2021-02" db="EMBL/GenBank/DDBJ databases">
        <authorList>
            <person name="Nowell W R."/>
        </authorList>
    </citation>
    <scope>NUCLEOTIDE SEQUENCE</scope>
</reference>
<keyword evidence="3" id="KW-0811">Translocation</keyword>
<dbReference type="SUPFAM" id="SSF52540">
    <property type="entry name" value="P-loop containing nucleoside triphosphate hydrolases"/>
    <property type="match status" value="1"/>
</dbReference>
<evidence type="ECO:0000259" key="4">
    <source>
        <dbReference type="PROSITE" id="PS51194"/>
    </source>
</evidence>
<feature type="domain" description="Helicase C-terminal" evidence="4">
    <location>
        <begin position="66"/>
        <end position="187"/>
    </location>
</feature>
<dbReference type="PROSITE" id="PS51194">
    <property type="entry name" value="HELICASE_CTER"/>
    <property type="match status" value="1"/>
</dbReference>
<feature type="non-terminal residue" evidence="6">
    <location>
        <position position="1"/>
    </location>
</feature>
<feature type="domain" description="SecA family profile" evidence="5">
    <location>
        <begin position="1"/>
        <end position="187"/>
    </location>
</feature>
<evidence type="ECO:0000256" key="3">
    <source>
        <dbReference type="ARBA" id="ARBA00023010"/>
    </source>
</evidence>
<gene>
    <name evidence="6" type="ORF">WKI299_LOCUS35280</name>
</gene>
<feature type="non-terminal residue" evidence="6">
    <location>
        <position position="187"/>
    </location>
</feature>
<dbReference type="GO" id="GO:0006605">
    <property type="term" value="P:protein targeting"/>
    <property type="evidence" value="ECO:0007669"/>
    <property type="project" value="InterPro"/>
</dbReference>
<keyword evidence="2" id="KW-0813">Transport</keyword>
<name>A0A816ZN90_9BILA</name>
<dbReference type="AlphaFoldDB" id="A0A816ZN90"/>
<proteinExistence type="predicted"/>